<evidence type="ECO:0000313" key="3">
    <source>
        <dbReference type="Proteomes" id="UP001163850"/>
    </source>
</evidence>
<evidence type="ECO:0000256" key="1">
    <source>
        <dbReference type="SAM" id="MobiDB-lite"/>
    </source>
</evidence>
<dbReference type="EMBL" id="MU801899">
    <property type="protein sequence ID" value="KAJ3989313.1"/>
    <property type="molecule type" value="Genomic_DNA"/>
</dbReference>
<dbReference type="PANTHER" id="PTHR13056">
    <property type="entry name" value="VACUOLAR FUSION PROTEIN CCZ1 HOMOLOG-RELATED"/>
    <property type="match status" value="1"/>
</dbReference>
<evidence type="ECO:0000313" key="2">
    <source>
        <dbReference type="EMBL" id="KAJ3989313.1"/>
    </source>
</evidence>
<feature type="region of interest" description="Disordered" evidence="1">
    <location>
        <begin position="357"/>
        <end position="384"/>
    </location>
</feature>
<proteinExistence type="predicted"/>
<dbReference type="GO" id="GO:0016192">
    <property type="term" value="P:vesicle-mediated transport"/>
    <property type="evidence" value="ECO:0007669"/>
    <property type="project" value="InterPro"/>
</dbReference>
<dbReference type="PANTHER" id="PTHR13056:SF0">
    <property type="entry name" value="VACUOLAR FUSION PROTEIN CCZ1 HOMOLOG-RELATED"/>
    <property type="match status" value="1"/>
</dbReference>
<dbReference type="GO" id="GO:0035658">
    <property type="term" value="C:Mon1-Ccz1 complex"/>
    <property type="evidence" value="ECO:0007669"/>
    <property type="project" value="InterPro"/>
</dbReference>
<evidence type="ECO:0008006" key="4">
    <source>
        <dbReference type="Google" id="ProtNLM"/>
    </source>
</evidence>
<organism evidence="2 3">
    <name type="scientific">Lentinula detonsa</name>
    <dbReference type="NCBI Taxonomy" id="2804962"/>
    <lineage>
        <taxon>Eukaryota</taxon>
        <taxon>Fungi</taxon>
        <taxon>Dikarya</taxon>
        <taxon>Basidiomycota</taxon>
        <taxon>Agaricomycotina</taxon>
        <taxon>Agaricomycetes</taxon>
        <taxon>Agaricomycetidae</taxon>
        <taxon>Agaricales</taxon>
        <taxon>Marasmiineae</taxon>
        <taxon>Omphalotaceae</taxon>
        <taxon>Lentinula</taxon>
    </lineage>
</organism>
<accession>A0AA38Q824</accession>
<reference evidence="2" key="1">
    <citation type="submission" date="2022-08" db="EMBL/GenBank/DDBJ databases">
        <authorList>
            <consortium name="DOE Joint Genome Institute"/>
            <person name="Min B."/>
            <person name="Riley R."/>
            <person name="Sierra-Patev S."/>
            <person name="Naranjo-Ortiz M."/>
            <person name="Looney B."/>
            <person name="Konkel Z."/>
            <person name="Slot J.C."/>
            <person name="Sakamoto Y."/>
            <person name="Steenwyk J.L."/>
            <person name="Rokas A."/>
            <person name="Carro J."/>
            <person name="Camarero S."/>
            <person name="Ferreira P."/>
            <person name="Molpeceres G."/>
            <person name="Ruiz-Duenas F.J."/>
            <person name="Serrano A."/>
            <person name="Henrissat B."/>
            <person name="Drula E."/>
            <person name="Hughes K.W."/>
            <person name="Mata J.L."/>
            <person name="Ishikawa N.K."/>
            <person name="Vargas-Isla R."/>
            <person name="Ushijima S."/>
            <person name="Smith C.A."/>
            <person name="Ahrendt S."/>
            <person name="Andreopoulos W."/>
            <person name="He G."/>
            <person name="Labutti K."/>
            <person name="Lipzen A."/>
            <person name="Ng V."/>
            <person name="Sandor L."/>
            <person name="Barry K."/>
            <person name="Martinez A.T."/>
            <person name="Xiao Y."/>
            <person name="Gibbons J.G."/>
            <person name="Terashima K."/>
            <person name="Hibbett D.S."/>
            <person name="Grigoriev I.V."/>
        </authorList>
    </citation>
    <scope>NUCLEOTIDE SEQUENCE</scope>
    <source>
        <strain evidence="2">TFB7829</strain>
    </source>
</reference>
<protein>
    <recommendedName>
        <fullName evidence="4">CCZ1/INTU/HSP4 first Longin domain-containing protein</fullName>
    </recommendedName>
</protein>
<dbReference type="InterPro" id="IPR013176">
    <property type="entry name" value="Ccz1"/>
</dbReference>
<name>A0AA38Q824_9AGAR</name>
<sequence length="660" mass="73692">MDSVRIPPNLSYLTIYNPTLRPSTPTPDDEDAEEQAQILFYTSKERAVSRDRMLRQVGLAKALVNFSGLMNCSLKALTITHTMRIPRMFNADTGCENVHSQTRRMIMVFPEPDFCIHAGVELAKVPRPMAPTSKSKGKEPTVKSILKGKEKELSITTYDYSDASVNDQALQDDILKAYERFKLSHGSFTTILSTLGQQALELQLERFFTVWAWSWNLEDGLDFGQHLETPLHPMYRRILPLLDTFSDNIPNTIIPIAVTSTHAIPSTRFTEAHLPAILSKYLLSLVPGPTEGLSLSPSTSSMHDSTRQPKPPPDPDSHQVSNEEPDLSSDNFRSTFMGMGMPHMDVGKWGWLSFGKNGKKSTKEQDEAKPAMTGKPDIPQEETLPTPISVDQSSLDDAISSESVMPIGLSASNVKPELEKDYFTTAELDDISIVSGIKIESDTASTSSRPLSKSPSPFLPREFMSMAVHLAENTHSFHTRKRKIYYLTKHPFLLALIGLDENGDNLDLALPELEPLSRKVDDLLDAIGIVLDDEASKSSAETIPSLSKILQPKDRHVFSLGRAPFAVQDDPEMFTSNSIHLFNAQALLQSQHNIQEVFSRGQNPQHWHIARSVSQTSARNEDQVGMLGEMYMQIFRKEMSLTDVDNVLIGAIRRMEEDVL</sequence>
<feature type="region of interest" description="Disordered" evidence="1">
    <location>
        <begin position="292"/>
        <end position="336"/>
    </location>
</feature>
<feature type="compositionally biased region" description="Polar residues" evidence="1">
    <location>
        <begin position="293"/>
        <end position="303"/>
    </location>
</feature>
<dbReference type="Proteomes" id="UP001163850">
    <property type="component" value="Unassembled WGS sequence"/>
</dbReference>
<gene>
    <name evidence="2" type="ORF">F5890DRAFT_1452134</name>
</gene>
<dbReference type="AlphaFoldDB" id="A0AA38Q824"/>
<comment type="caution">
    <text evidence="2">The sequence shown here is derived from an EMBL/GenBank/DDBJ whole genome shotgun (WGS) entry which is preliminary data.</text>
</comment>
<feature type="compositionally biased region" description="Polar residues" evidence="1">
    <location>
        <begin position="318"/>
        <end position="334"/>
    </location>
</feature>